<protein>
    <submittedName>
        <fullName evidence="2">Zinc-dependent metalloprotease</fullName>
    </submittedName>
</protein>
<dbReference type="PANTHER" id="PTHR39420:SF2">
    <property type="entry name" value="HYDROLASE"/>
    <property type="match status" value="1"/>
</dbReference>
<dbReference type="InterPro" id="IPR018766">
    <property type="entry name" value="Zinicin_2"/>
</dbReference>
<dbReference type="GO" id="GO:0006508">
    <property type="term" value="P:proteolysis"/>
    <property type="evidence" value="ECO:0007669"/>
    <property type="project" value="UniProtKB-KW"/>
</dbReference>
<organism evidence="2 3">
    <name type="scientific">Galactobacter valiniphilus</name>
    <dbReference type="NCBI Taxonomy" id="2676122"/>
    <lineage>
        <taxon>Bacteria</taxon>
        <taxon>Bacillati</taxon>
        <taxon>Actinomycetota</taxon>
        <taxon>Actinomycetes</taxon>
        <taxon>Micrococcales</taxon>
        <taxon>Micrococcaceae</taxon>
        <taxon>Galactobacter</taxon>
    </lineage>
</organism>
<sequence length="457" mass="48159">MAENDHRPDPDDDQPQDPLSRMFGQFMNQGGGGMPDASSMQAMFSQLQSFFGAMAAGGTGPVNWTLAKETAQRAVAEESTVTQAQASDVFESAQLAQLWLDAATDFPDANGQPRALRRSQWVEASLPQWQSLAEPVAASAAEAVSGSLASQIPPELAGFMGQAGGMLSSLGGTLFGAQLGGAVGSLASEVLSGTDAGLPLAGKTFALVSQNVDAFIDQLDLPRQEVVLYLALRESAHLRLFHGAPWLQEHVLGLVKDFASGINIDTSAIQERLQGVDPTDPAALQELMSGGLVAPSTTPRQRAALDRLETTLALIEGWVDAVVTAASTNLPSAPALREMLRRRRATGGPAEQAFAGLVGLELRPRRAREAAALWEKIAAERGASERDALWAELGLVPTAEDLDDPDGFFDRRALIGASDDEFDAALSAWLDGTPEGEKPEGEGPDEPTPGDGDTPRA</sequence>
<dbReference type="Proteomes" id="UP000265419">
    <property type="component" value="Unassembled WGS sequence"/>
</dbReference>
<dbReference type="Pfam" id="PF10103">
    <property type="entry name" value="Zincin_2"/>
    <property type="match status" value="1"/>
</dbReference>
<evidence type="ECO:0000313" key="3">
    <source>
        <dbReference type="Proteomes" id="UP000265419"/>
    </source>
</evidence>
<dbReference type="Gene3D" id="1.20.150.30">
    <property type="entry name" value="Zincin-like metallopeptidase, N-terminal domain"/>
    <property type="match status" value="1"/>
</dbReference>
<feature type="region of interest" description="Disordered" evidence="1">
    <location>
        <begin position="1"/>
        <end position="36"/>
    </location>
</feature>
<reference evidence="2 3" key="1">
    <citation type="submission" date="2018-07" db="EMBL/GenBank/DDBJ databases">
        <title>Arthrobacter sp. nov., isolated from raw cow's milk with high bacterial count.</title>
        <authorList>
            <person name="Hahne J."/>
            <person name="Isele D."/>
            <person name="Lipski A."/>
        </authorList>
    </citation>
    <scope>NUCLEOTIDE SEQUENCE [LARGE SCALE GENOMIC DNA]</scope>
    <source>
        <strain evidence="2 3">JZ R-35</strain>
    </source>
</reference>
<dbReference type="GO" id="GO:0008237">
    <property type="term" value="F:metallopeptidase activity"/>
    <property type="evidence" value="ECO:0007669"/>
    <property type="project" value="UniProtKB-KW"/>
</dbReference>
<dbReference type="NCBIfam" id="TIGR03624">
    <property type="entry name" value="putative hydrolase"/>
    <property type="match status" value="1"/>
</dbReference>
<dbReference type="SUPFAM" id="SSF55486">
    <property type="entry name" value="Metalloproteases ('zincins'), catalytic domain"/>
    <property type="match status" value="1"/>
</dbReference>
<keyword evidence="2" id="KW-0482">Metalloprotease</keyword>
<feature type="region of interest" description="Disordered" evidence="1">
    <location>
        <begin position="429"/>
        <end position="457"/>
    </location>
</feature>
<name>A0A399JAH9_9MICC</name>
<keyword evidence="2" id="KW-0645">Protease</keyword>
<dbReference type="AlphaFoldDB" id="A0A399JAH9"/>
<keyword evidence="2" id="KW-0378">Hydrolase</keyword>
<accession>A0A399JAH9</accession>
<evidence type="ECO:0000256" key="1">
    <source>
        <dbReference type="SAM" id="MobiDB-lite"/>
    </source>
</evidence>
<keyword evidence="3" id="KW-1185">Reference proteome</keyword>
<evidence type="ECO:0000313" key="2">
    <source>
        <dbReference type="EMBL" id="RII42585.1"/>
    </source>
</evidence>
<gene>
    <name evidence="2" type="ORF">DWB68_06460</name>
</gene>
<dbReference type="PANTHER" id="PTHR39420">
    <property type="match status" value="1"/>
</dbReference>
<dbReference type="InterPro" id="IPR042271">
    <property type="entry name" value="Zinicin_2_N"/>
</dbReference>
<comment type="caution">
    <text evidence="2">The sequence shown here is derived from an EMBL/GenBank/DDBJ whole genome shotgun (WGS) entry which is preliminary data.</text>
</comment>
<dbReference type="EMBL" id="QQXK01000010">
    <property type="protein sequence ID" value="RII42585.1"/>
    <property type="molecule type" value="Genomic_DNA"/>
</dbReference>
<dbReference type="RefSeq" id="WP_119424328.1">
    <property type="nucleotide sequence ID" value="NZ_QQXK01000010.1"/>
</dbReference>
<feature type="compositionally biased region" description="Low complexity" evidence="1">
    <location>
        <begin position="16"/>
        <end position="28"/>
    </location>
</feature>
<proteinExistence type="predicted"/>